<dbReference type="AlphaFoldDB" id="A0A8D8AQT7"/>
<evidence type="ECO:0000313" key="2">
    <source>
        <dbReference type="EMBL" id="CAG6459918.1"/>
    </source>
</evidence>
<name>A0A8D8AQT7_CULPI</name>
<keyword evidence="1" id="KW-0472">Membrane</keyword>
<feature type="transmembrane region" description="Helical" evidence="1">
    <location>
        <begin position="243"/>
        <end position="264"/>
    </location>
</feature>
<sequence>MSIVLVFKLCTLNLGKHESVLFTCTGSIALIYLSAPPLRLGGGWGWSPTTPPHNMDTIAATRTLQDTLSFPYKKRGDTQTKWGYLWGYPSWTSSRFFYLSLFSLLQRQGFIHTNTFPPLTSSSSSFSFCLCCAMSRLITPRQLSGWNRCIQPAASSVSTLHTYTKLHQTTKTGHVHTWLHTVVVGATIWLLFIFFDSFSPFFGFPLFPCCRRQRNYFSSLVLALFCCIDLITVITLQKLLLSLCYFFTFFVTLLNLTAIIFFPFSLSLNQIAFTIRQDKKKRFDV</sequence>
<keyword evidence="1" id="KW-0812">Transmembrane</keyword>
<keyword evidence="1" id="KW-1133">Transmembrane helix</keyword>
<organism evidence="2">
    <name type="scientific">Culex pipiens</name>
    <name type="common">House mosquito</name>
    <dbReference type="NCBI Taxonomy" id="7175"/>
    <lineage>
        <taxon>Eukaryota</taxon>
        <taxon>Metazoa</taxon>
        <taxon>Ecdysozoa</taxon>
        <taxon>Arthropoda</taxon>
        <taxon>Hexapoda</taxon>
        <taxon>Insecta</taxon>
        <taxon>Pterygota</taxon>
        <taxon>Neoptera</taxon>
        <taxon>Endopterygota</taxon>
        <taxon>Diptera</taxon>
        <taxon>Nematocera</taxon>
        <taxon>Culicoidea</taxon>
        <taxon>Culicidae</taxon>
        <taxon>Culicinae</taxon>
        <taxon>Culicini</taxon>
        <taxon>Culex</taxon>
        <taxon>Culex</taxon>
    </lineage>
</organism>
<dbReference type="EMBL" id="HBUE01038987">
    <property type="protein sequence ID" value="CAG6459918.1"/>
    <property type="molecule type" value="Transcribed_RNA"/>
</dbReference>
<feature type="transmembrane region" description="Helical" evidence="1">
    <location>
        <begin position="175"/>
        <end position="195"/>
    </location>
</feature>
<evidence type="ECO:0000256" key="1">
    <source>
        <dbReference type="SAM" id="Phobius"/>
    </source>
</evidence>
<accession>A0A8D8AQT7</accession>
<proteinExistence type="predicted"/>
<feature type="transmembrane region" description="Helical" evidence="1">
    <location>
        <begin position="215"/>
        <end position="236"/>
    </location>
</feature>
<protein>
    <submittedName>
        <fullName evidence="2">(northern house mosquito) hypothetical protein</fullName>
    </submittedName>
</protein>
<reference evidence="2" key="1">
    <citation type="submission" date="2021-05" db="EMBL/GenBank/DDBJ databases">
        <authorList>
            <person name="Alioto T."/>
            <person name="Alioto T."/>
            <person name="Gomez Garrido J."/>
        </authorList>
    </citation>
    <scope>NUCLEOTIDE SEQUENCE</scope>
</reference>